<reference evidence="1 2" key="1">
    <citation type="journal article" date="2013" name="Genome Announc.">
        <title>Draft Genome Sequence of the Aeromonas diversa Type Strain.</title>
        <authorList>
            <person name="Farfan M."/>
            <person name="Spataro N."/>
            <person name="Sanglas A."/>
            <person name="Albarral V."/>
            <person name="Loren J.G."/>
            <person name="Bosch E."/>
            <person name="Fuste M.C."/>
        </authorList>
    </citation>
    <scope>NUCLEOTIDE SEQUENCE [LARGE SCALE GENOMIC DNA]</scope>
    <source>
        <strain evidence="1 2">2478-85</strain>
    </source>
</reference>
<dbReference type="Proteomes" id="UP000023775">
    <property type="component" value="Unassembled WGS sequence"/>
</dbReference>
<dbReference type="EMBL" id="APVG01000096">
    <property type="protein sequence ID" value="ENY70295.1"/>
    <property type="molecule type" value="Genomic_DNA"/>
</dbReference>
<evidence type="ECO:0000313" key="2">
    <source>
        <dbReference type="Proteomes" id="UP000023775"/>
    </source>
</evidence>
<dbReference type="AlphaFoldDB" id="N9TW76"/>
<dbReference type="PATRIC" id="fig|1268237.3.peg.3734"/>
<sequence>MLALSVMEKYPNSKSIIYTKNIKDFAGAKQEKSIIVGLHPDFSFDNCKVTDNLPSLIQALHKNNNHLSKSNISEVQIESFIEQLVDDLLENILYKDELYGELVFDPVINKNTLYHQVLDELIIEGDSENDLFSISGKLSIDFTCNFAIDNYDMMMFDENFVFYDIVEKMASKKYKDDDEWKINLYDIRYKATIEFTYDLFDAGKSPLDKYDEYSLIINRLTVDV</sequence>
<proteinExistence type="predicted"/>
<evidence type="ECO:0000313" key="1">
    <source>
        <dbReference type="EMBL" id="ENY70295.1"/>
    </source>
</evidence>
<accession>N9TW76</accession>
<protein>
    <recommendedName>
        <fullName evidence="3">DUF4935 domain-containing protein</fullName>
    </recommendedName>
</protein>
<evidence type="ECO:0008006" key="3">
    <source>
        <dbReference type="Google" id="ProtNLM"/>
    </source>
</evidence>
<gene>
    <name evidence="1" type="ORF">G114_19101</name>
</gene>
<comment type="caution">
    <text evidence="1">The sequence shown here is derived from an EMBL/GenBank/DDBJ whole genome shotgun (WGS) entry which is preliminary data.</text>
</comment>
<keyword evidence="2" id="KW-1185">Reference proteome</keyword>
<organism evidence="1 2">
    <name type="scientific">Aeromonas diversa CDC 2478-85</name>
    <dbReference type="NCBI Taxonomy" id="1268237"/>
    <lineage>
        <taxon>Bacteria</taxon>
        <taxon>Pseudomonadati</taxon>
        <taxon>Pseudomonadota</taxon>
        <taxon>Gammaproteobacteria</taxon>
        <taxon>Aeromonadales</taxon>
        <taxon>Aeromonadaceae</taxon>
        <taxon>Aeromonas</taxon>
    </lineage>
</organism>
<name>N9TW76_9GAMM</name>